<protein>
    <submittedName>
        <fullName evidence="3">Uncharacterized protein</fullName>
    </submittedName>
</protein>
<evidence type="ECO:0000313" key="3">
    <source>
        <dbReference type="EMBL" id="QEG23598.1"/>
    </source>
</evidence>
<dbReference type="Proteomes" id="UP000322214">
    <property type="component" value="Chromosome"/>
</dbReference>
<feature type="region of interest" description="Disordered" evidence="1">
    <location>
        <begin position="520"/>
        <end position="542"/>
    </location>
</feature>
<keyword evidence="2" id="KW-0812">Transmembrane</keyword>
<feature type="compositionally biased region" description="Acidic residues" evidence="1">
    <location>
        <begin position="741"/>
        <end position="750"/>
    </location>
</feature>
<proteinExistence type="predicted"/>
<feature type="compositionally biased region" description="Basic and acidic residues" evidence="1">
    <location>
        <begin position="768"/>
        <end position="779"/>
    </location>
</feature>
<feature type="compositionally biased region" description="Basic and acidic residues" evidence="1">
    <location>
        <begin position="992"/>
        <end position="1001"/>
    </location>
</feature>
<accession>A0A5B9PB82</accession>
<keyword evidence="2" id="KW-1133">Transmembrane helix</keyword>
<feature type="transmembrane region" description="Helical" evidence="2">
    <location>
        <begin position="151"/>
        <end position="175"/>
    </location>
</feature>
<reference evidence="3 4" key="1">
    <citation type="submission" date="2019-08" db="EMBL/GenBank/DDBJ databases">
        <title>Deep-cultivation of Planctomycetes and their phenomic and genomic characterization uncovers novel biology.</title>
        <authorList>
            <person name="Wiegand S."/>
            <person name="Jogler M."/>
            <person name="Boedeker C."/>
            <person name="Pinto D."/>
            <person name="Vollmers J."/>
            <person name="Rivas-Marin E."/>
            <person name="Kohn T."/>
            <person name="Peeters S.H."/>
            <person name="Heuer A."/>
            <person name="Rast P."/>
            <person name="Oberbeckmann S."/>
            <person name="Bunk B."/>
            <person name="Jeske O."/>
            <person name="Meyerdierks A."/>
            <person name="Storesund J.E."/>
            <person name="Kallscheuer N."/>
            <person name="Luecker S."/>
            <person name="Lage O.M."/>
            <person name="Pohl T."/>
            <person name="Merkel B.J."/>
            <person name="Hornburger P."/>
            <person name="Mueller R.-W."/>
            <person name="Bruemmer F."/>
            <person name="Labrenz M."/>
            <person name="Spormann A.M."/>
            <person name="Op den Camp H."/>
            <person name="Overmann J."/>
            <person name="Amann R."/>
            <person name="Jetten M.S.M."/>
            <person name="Mascher T."/>
            <person name="Medema M.H."/>
            <person name="Devos D.P."/>
            <person name="Kaster A.-K."/>
            <person name="Ovreas L."/>
            <person name="Rohde M."/>
            <person name="Galperin M.Y."/>
            <person name="Jogler C."/>
        </authorList>
    </citation>
    <scope>NUCLEOTIDE SEQUENCE [LARGE SCALE GENOMIC DNA]</scope>
    <source>
        <strain evidence="3 4">FC18</strain>
    </source>
</reference>
<feature type="compositionally biased region" description="Low complexity" evidence="1">
    <location>
        <begin position="1054"/>
        <end position="1071"/>
    </location>
</feature>
<feature type="compositionally biased region" description="Polar residues" evidence="1">
    <location>
        <begin position="837"/>
        <end position="854"/>
    </location>
</feature>
<feature type="compositionally biased region" description="Gly residues" evidence="1">
    <location>
        <begin position="1121"/>
        <end position="1131"/>
    </location>
</feature>
<dbReference type="AlphaFoldDB" id="A0A5B9PB82"/>
<feature type="transmembrane region" description="Helical" evidence="2">
    <location>
        <begin position="28"/>
        <end position="49"/>
    </location>
</feature>
<feature type="compositionally biased region" description="Basic and acidic residues" evidence="1">
    <location>
        <begin position="857"/>
        <end position="870"/>
    </location>
</feature>
<feature type="compositionally biased region" description="Low complexity" evidence="1">
    <location>
        <begin position="658"/>
        <end position="683"/>
    </location>
</feature>
<dbReference type="OrthoDB" id="221248at2"/>
<feature type="region of interest" description="Disordered" evidence="1">
    <location>
        <begin position="658"/>
        <end position="712"/>
    </location>
</feature>
<dbReference type="RefSeq" id="WP_075086278.1">
    <property type="nucleotide sequence ID" value="NZ_CP042912.1"/>
</dbReference>
<dbReference type="STRING" id="980251.GCA_001642875_04454"/>
<feature type="compositionally biased region" description="Low complexity" evidence="1">
    <location>
        <begin position="1111"/>
        <end position="1120"/>
    </location>
</feature>
<feature type="compositionally biased region" description="Low complexity" evidence="1">
    <location>
        <begin position="780"/>
        <end position="795"/>
    </location>
</feature>
<feature type="compositionally biased region" description="Basic and acidic residues" evidence="1">
    <location>
        <begin position="689"/>
        <end position="700"/>
    </location>
</feature>
<feature type="compositionally biased region" description="Basic and acidic residues" evidence="1">
    <location>
        <begin position="751"/>
        <end position="761"/>
    </location>
</feature>
<dbReference type="EMBL" id="CP042912">
    <property type="protein sequence ID" value="QEG23598.1"/>
    <property type="molecule type" value="Genomic_DNA"/>
</dbReference>
<feature type="region of interest" description="Disordered" evidence="1">
    <location>
        <begin position="740"/>
        <end position="885"/>
    </location>
</feature>
<evidence type="ECO:0000256" key="2">
    <source>
        <dbReference type="SAM" id="Phobius"/>
    </source>
</evidence>
<evidence type="ECO:0000313" key="4">
    <source>
        <dbReference type="Proteomes" id="UP000322214"/>
    </source>
</evidence>
<evidence type="ECO:0000256" key="1">
    <source>
        <dbReference type="SAM" id="MobiDB-lite"/>
    </source>
</evidence>
<name>A0A5B9PB82_9BACT</name>
<feature type="compositionally biased region" description="Basic and acidic residues" evidence="1">
    <location>
        <begin position="1041"/>
        <end position="1051"/>
    </location>
</feature>
<dbReference type="KEGG" id="mff:MFFC18_34990"/>
<feature type="compositionally biased region" description="Polar residues" evidence="1">
    <location>
        <begin position="796"/>
        <end position="806"/>
    </location>
</feature>
<organism evidence="3 4">
    <name type="scientific">Mariniblastus fucicola</name>
    <dbReference type="NCBI Taxonomy" id="980251"/>
    <lineage>
        <taxon>Bacteria</taxon>
        <taxon>Pseudomonadati</taxon>
        <taxon>Planctomycetota</taxon>
        <taxon>Planctomycetia</taxon>
        <taxon>Pirellulales</taxon>
        <taxon>Pirellulaceae</taxon>
        <taxon>Mariniblastus</taxon>
    </lineage>
</organism>
<keyword evidence="4" id="KW-1185">Reference proteome</keyword>
<feature type="compositionally biased region" description="Low complexity" evidence="1">
    <location>
        <begin position="1080"/>
        <end position="1090"/>
    </location>
</feature>
<feature type="compositionally biased region" description="Polar residues" evidence="1">
    <location>
        <begin position="1018"/>
        <end position="1031"/>
    </location>
</feature>
<gene>
    <name evidence="3" type="ORF">MFFC18_34990</name>
</gene>
<keyword evidence="2" id="KW-0472">Membrane</keyword>
<feature type="compositionally biased region" description="Low complexity" evidence="1">
    <location>
        <begin position="520"/>
        <end position="537"/>
    </location>
</feature>
<feature type="transmembrane region" description="Helical" evidence="2">
    <location>
        <begin position="64"/>
        <end position="86"/>
    </location>
</feature>
<feature type="region of interest" description="Disordered" evidence="1">
    <location>
        <begin position="992"/>
        <end position="1173"/>
    </location>
</feature>
<feature type="compositionally biased region" description="Basic and acidic residues" evidence="1">
    <location>
        <begin position="820"/>
        <end position="835"/>
    </location>
</feature>
<sequence length="1279" mass="144339">MSNAQPPIKIDLLNQIRPVLRRERCRRVVMSLAFTWILVALVGLIVFAFNRSAQSALDPFLPSAWIWIAGLGGVGTLVAILFSLFSMPNAESMAHRIEEGFPELDSVLLTAIEQQPDQEEGLSFFQYDVIQKAIHHSFQEKWASVVPGWKIFSSSFGAITGLVGIVAAGLMLFLMPPPEFDSSIHMFSDIEKPVELDLSCSVQPGNTEIERGTNLLVLAEFANDSPPEAELHFTKQAGGDSEERVVSMTRSLDDPVFATRIMQVDQPLTYRVEFADETSQEYTVSVFDFPRMLRTDVELSYPKYTNLPNKVLQDTRRFSAVVGTDAKLRFNLNKEVTSATLRPEGEGGESLQLSQNGENPLLWETDLVIERSAKYRLHLLDAQQRENKSPPRLTIKALENQPPELKLLEPARDLAVSALEEVSMSASVWDDFGIAKTGLAWSIGGGDIRELELANNQSGKQKHVVDHLLELESLNAEPDQLVAWHFWAEDIGPDGESRRTESDMFFAEVRRFEEIFFQAQGQQGQQQQQQQQQGQQGPSAEQAMELAELQKEIINAVWRVIRREKGPSLSDAFDSDVELLAESQRSAITQVDELAEELNDELAKSLVDELKSFMNDSVDKLQSARQEPAAAPLTKAIRSQQSAWQTLLKMRAREVQVQQSQQQQQQSSSSSSSQASRQRQLQQMELTEQEDRYEQERLAQEESEQAQEQRENRQILSRLKELAQRQNDLNKRVKELQSALEEAETEQEKEELEKQLKRLEEEQQQVLRDTDELQERMEDSQSQQSQTEQMEQLQQARENVQRSSEALQEGDLSKAATEGTRAERELKDLRDEFQEKTAGQFNDQMRQMRNQAQDLENEQKELAQQVKDEEQNSQEGNRLDGEDKRQQLVDGIKKGQQEVEQLREEIKQTIEEADELEPLLADELYETYRETEQSRPDRALQYSADAVERGFDDDAKIVHDVAMKGIEELREGIDRAAERVLGDETEALKAARDTIKNLSRELDDEIERNDPRAESESAEQGSERGQGQGDRNQPDGEDSEANQRRGERGEGDSEGQQPGEQQRGEAQPGQPSQGEQNSDNPGQGSGQSESGGEENENGERPENGNEENPEGQEGAEPQNGRGQGQPGGGSPDGNRQAANRGGNRLDSEPNEGNRLGGIAGPTDARNFAPITGDDFREWSDRLRDVEEMIADPDLRADAARIRDQAKAIRKDLQRHSPEPDWEKIKMELAEPLAELQSRVTQEILRRDPKNALVPLNREPVPTRYESAVRKYYETLGTGQ</sequence>